<name>A0ABR4L006_9EURO</name>
<evidence type="ECO:0000313" key="2">
    <source>
        <dbReference type="Proteomes" id="UP001610446"/>
    </source>
</evidence>
<keyword evidence="2" id="KW-1185">Reference proteome</keyword>
<protein>
    <submittedName>
        <fullName evidence="1">Uncharacterized protein</fullName>
    </submittedName>
</protein>
<evidence type="ECO:0000313" key="1">
    <source>
        <dbReference type="EMBL" id="KAL2857870.1"/>
    </source>
</evidence>
<reference evidence="1 2" key="1">
    <citation type="submission" date="2024-07" db="EMBL/GenBank/DDBJ databases">
        <title>Section-level genome sequencing and comparative genomics of Aspergillus sections Usti and Cavernicolus.</title>
        <authorList>
            <consortium name="Lawrence Berkeley National Laboratory"/>
            <person name="Nybo J.L."/>
            <person name="Vesth T.C."/>
            <person name="Theobald S."/>
            <person name="Frisvad J.C."/>
            <person name="Larsen T.O."/>
            <person name="Kjaerboelling I."/>
            <person name="Rothschild-Mancinelli K."/>
            <person name="Lyhne E.K."/>
            <person name="Kogle M.E."/>
            <person name="Barry K."/>
            <person name="Clum A."/>
            <person name="Na H."/>
            <person name="Ledsgaard L."/>
            <person name="Lin J."/>
            <person name="Lipzen A."/>
            <person name="Kuo A."/>
            <person name="Riley R."/>
            <person name="Mondo S."/>
            <person name="Labutti K."/>
            <person name="Haridas S."/>
            <person name="Pangalinan J."/>
            <person name="Salamov A.A."/>
            <person name="Simmons B.A."/>
            <person name="Magnuson J.K."/>
            <person name="Chen J."/>
            <person name="Drula E."/>
            <person name="Henrissat B."/>
            <person name="Wiebenga A."/>
            <person name="Lubbers R.J."/>
            <person name="Gomes A.C."/>
            <person name="Makela M.R."/>
            <person name="Stajich J."/>
            <person name="Grigoriev I.V."/>
            <person name="Mortensen U.H."/>
            <person name="De Vries R.P."/>
            <person name="Baker S.E."/>
            <person name="Andersen M.R."/>
        </authorList>
    </citation>
    <scope>NUCLEOTIDE SEQUENCE [LARGE SCALE GENOMIC DNA]</scope>
    <source>
        <strain evidence="1 2">CBS 123904</strain>
    </source>
</reference>
<proteinExistence type="predicted"/>
<dbReference type="EMBL" id="JBFXLU010000003">
    <property type="protein sequence ID" value="KAL2857870.1"/>
    <property type="molecule type" value="Genomic_DNA"/>
</dbReference>
<sequence length="327" mass="37806">MGLVRKSAGTSLEVRPWTYRRERGGITLWVSKRRVSVERQCYLGRVARVAVEMCFSKPLFYPKGSQINDDDHTYDQGLATIGVFSGPKSPNTRLTFWDPREYWPESSWTDSQVPLGRTQRVLWTEPDEPDKIAYITAYHGLQHEHLVIGFRATCLPGVSRVIGNVIGPAYGHVKFRCNEEIRKIQITDDKLRLIQMTFYCRREFDEKGRTRRLVPFLRAKFAPDEDSPSDYVRRTIVDITTRQALWEGKSDIVWYERSLLQEGVGIWVVEMPNERLSVGVICLKVPKKMRPWSDKPTEEPAGSTHEASWYATLKREIRGKVMNALII</sequence>
<accession>A0ABR4L006</accession>
<dbReference type="Proteomes" id="UP001610446">
    <property type="component" value="Unassembled WGS sequence"/>
</dbReference>
<comment type="caution">
    <text evidence="1">The sequence shown here is derived from an EMBL/GenBank/DDBJ whole genome shotgun (WGS) entry which is preliminary data.</text>
</comment>
<gene>
    <name evidence="1" type="ORF">BJY01DRAFT_242281</name>
</gene>
<organism evidence="1 2">
    <name type="scientific">Aspergillus pseudoustus</name>
    <dbReference type="NCBI Taxonomy" id="1810923"/>
    <lineage>
        <taxon>Eukaryota</taxon>
        <taxon>Fungi</taxon>
        <taxon>Dikarya</taxon>
        <taxon>Ascomycota</taxon>
        <taxon>Pezizomycotina</taxon>
        <taxon>Eurotiomycetes</taxon>
        <taxon>Eurotiomycetidae</taxon>
        <taxon>Eurotiales</taxon>
        <taxon>Aspergillaceae</taxon>
        <taxon>Aspergillus</taxon>
        <taxon>Aspergillus subgen. Nidulantes</taxon>
    </lineage>
</organism>